<dbReference type="Pfam" id="PF09851">
    <property type="entry name" value="SHOCT"/>
    <property type="match status" value="1"/>
</dbReference>
<keyword evidence="1" id="KW-0472">Membrane</keyword>
<organism evidence="3 4">
    <name type="scientific">Lederbergia citri</name>
    <dbReference type="NCBI Taxonomy" id="2833580"/>
    <lineage>
        <taxon>Bacteria</taxon>
        <taxon>Bacillati</taxon>
        <taxon>Bacillota</taxon>
        <taxon>Bacilli</taxon>
        <taxon>Bacillales</taxon>
        <taxon>Bacillaceae</taxon>
        <taxon>Lederbergia</taxon>
    </lineage>
</organism>
<dbReference type="InterPro" id="IPR018649">
    <property type="entry name" value="SHOCT"/>
</dbReference>
<feature type="domain" description="SHOCT" evidence="2">
    <location>
        <begin position="39"/>
        <end position="65"/>
    </location>
</feature>
<dbReference type="RefSeq" id="WP_213125939.1">
    <property type="nucleotide sequence ID" value="NZ_JAGYPG010000003.1"/>
</dbReference>
<dbReference type="AlphaFoldDB" id="A0A942YJU5"/>
<evidence type="ECO:0000259" key="2">
    <source>
        <dbReference type="Pfam" id="PF09851"/>
    </source>
</evidence>
<sequence length="67" mass="8013">MHHWGYFHPFAFVFFFILVGLFIMVWRGRGRRCYHHQNDALSILEARLAKGEISAEEFKEIKETLKS</sequence>
<dbReference type="EMBL" id="JAGYPG010000003">
    <property type="protein sequence ID" value="MBS4196716.1"/>
    <property type="molecule type" value="Genomic_DNA"/>
</dbReference>
<evidence type="ECO:0000256" key="1">
    <source>
        <dbReference type="SAM" id="Phobius"/>
    </source>
</evidence>
<keyword evidence="1" id="KW-1133">Transmembrane helix</keyword>
<evidence type="ECO:0000313" key="4">
    <source>
        <dbReference type="Proteomes" id="UP000681414"/>
    </source>
</evidence>
<dbReference type="Proteomes" id="UP000681414">
    <property type="component" value="Unassembled WGS sequence"/>
</dbReference>
<comment type="caution">
    <text evidence="3">The sequence shown here is derived from an EMBL/GenBank/DDBJ whole genome shotgun (WGS) entry which is preliminary data.</text>
</comment>
<protein>
    <submittedName>
        <fullName evidence="3">SHOCT domain-containing protein</fullName>
    </submittedName>
</protein>
<proteinExistence type="predicted"/>
<gene>
    <name evidence="3" type="ORF">KHA97_16825</name>
</gene>
<feature type="transmembrane region" description="Helical" evidence="1">
    <location>
        <begin position="6"/>
        <end position="26"/>
    </location>
</feature>
<evidence type="ECO:0000313" key="3">
    <source>
        <dbReference type="EMBL" id="MBS4196716.1"/>
    </source>
</evidence>
<reference evidence="3 4" key="1">
    <citation type="submission" date="2021-05" db="EMBL/GenBank/DDBJ databases">
        <title>Novel Bacillus species.</title>
        <authorList>
            <person name="Liu G."/>
        </authorList>
    </citation>
    <scope>NUCLEOTIDE SEQUENCE [LARGE SCALE GENOMIC DNA]</scope>
    <source>
        <strain evidence="4">FJAT-49780</strain>
    </source>
</reference>
<keyword evidence="1" id="KW-0812">Transmembrane</keyword>
<keyword evidence="4" id="KW-1185">Reference proteome</keyword>
<accession>A0A942YJU5</accession>
<name>A0A942YJU5_9BACI</name>